<dbReference type="EMBL" id="CH476625">
    <property type="protein sequence ID" value="EDO01882.1"/>
    <property type="molecule type" value="Genomic_DNA"/>
</dbReference>
<dbReference type="GeneID" id="5490717"/>
<dbReference type="RefSeq" id="XP_001594550.1">
    <property type="nucleotide sequence ID" value="XM_001594500.1"/>
</dbReference>
<sequence>MVKPPTYEERWSQNTPRKNDLKESNISMKKYHHNPTFGSIAQVVNVLVGRPMHVAMVNGLKRKAAAMAKLVHRLSFLGEVKSLEFPASPDSAMLIKAFALKRSINMYSRYVNEGYIEELGRREKRGRNNGA</sequence>
<accession>A7EGB6</accession>
<dbReference type="AlphaFoldDB" id="A7EGB6"/>
<evidence type="ECO:0000313" key="3">
    <source>
        <dbReference type="Proteomes" id="UP000001312"/>
    </source>
</evidence>
<protein>
    <submittedName>
        <fullName evidence="2">Uncharacterized protein</fullName>
    </submittedName>
</protein>
<dbReference type="KEGG" id="ssl:SS1G_04357"/>
<proteinExistence type="predicted"/>
<name>A7EGB6_SCLS1</name>
<evidence type="ECO:0000313" key="2">
    <source>
        <dbReference type="EMBL" id="EDO01882.1"/>
    </source>
</evidence>
<evidence type="ECO:0000256" key="1">
    <source>
        <dbReference type="SAM" id="MobiDB-lite"/>
    </source>
</evidence>
<dbReference type="HOGENOM" id="CLU_1928844_0_0_1"/>
<reference evidence="3" key="1">
    <citation type="journal article" date="2011" name="PLoS Genet.">
        <title>Genomic analysis of the necrotrophic fungal pathogens Sclerotinia sclerotiorum and Botrytis cinerea.</title>
        <authorList>
            <person name="Amselem J."/>
            <person name="Cuomo C.A."/>
            <person name="van Kan J.A."/>
            <person name="Viaud M."/>
            <person name="Benito E.P."/>
            <person name="Couloux A."/>
            <person name="Coutinho P.M."/>
            <person name="de Vries R.P."/>
            <person name="Dyer P.S."/>
            <person name="Fillinger S."/>
            <person name="Fournier E."/>
            <person name="Gout L."/>
            <person name="Hahn M."/>
            <person name="Kohn L."/>
            <person name="Lapalu N."/>
            <person name="Plummer K.M."/>
            <person name="Pradier J.M."/>
            <person name="Quevillon E."/>
            <person name="Sharon A."/>
            <person name="Simon A."/>
            <person name="ten Have A."/>
            <person name="Tudzynski B."/>
            <person name="Tudzynski P."/>
            <person name="Wincker P."/>
            <person name="Andrew M."/>
            <person name="Anthouard V."/>
            <person name="Beever R.E."/>
            <person name="Beffa R."/>
            <person name="Benoit I."/>
            <person name="Bouzid O."/>
            <person name="Brault B."/>
            <person name="Chen Z."/>
            <person name="Choquer M."/>
            <person name="Collemare J."/>
            <person name="Cotton P."/>
            <person name="Danchin E.G."/>
            <person name="Da Silva C."/>
            <person name="Gautier A."/>
            <person name="Giraud C."/>
            <person name="Giraud T."/>
            <person name="Gonzalez C."/>
            <person name="Grossetete S."/>
            <person name="Guldener U."/>
            <person name="Henrissat B."/>
            <person name="Howlett B.J."/>
            <person name="Kodira C."/>
            <person name="Kretschmer M."/>
            <person name="Lappartient A."/>
            <person name="Leroch M."/>
            <person name="Levis C."/>
            <person name="Mauceli E."/>
            <person name="Neuveglise C."/>
            <person name="Oeser B."/>
            <person name="Pearson M."/>
            <person name="Poulain J."/>
            <person name="Poussereau N."/>
            <person name="Quesneville H."/>
            <person name="Rascle C."/>
            <person name="Schumacher J."/>
            <person name="Segurens B."/>
            <person name="Sexton A."/>
            <person name="Silva E."/>
            <person name="Sirven C."/>
            <person name="Soanes D.M."/>
            <person name="Talbot N.J."/>
            <person name="Templeton M."/>
            <person name="Yandava C."/>
            <person name="Yarden O."/>
            <person name="Zeng Q."/>
            <person name="Rollins J.A."/>
            <person name="Lebrun M.H."/>
            <person name="Dickman M."/>
        </authorList>
    </citation>
    <scope>NUCLEOTIDE SEQUENCE [LARGE SCALE GENOMIC DNA]</scope>
    <source>
        <strain evidence="3">ATCC 18683 / 1980 / Ss-1</strain>
    </source>
</reference>
<dbReference type="InParanoid" id="A7EGB6"/>
<feature type="region of interest" description="Disordered" evidence="1">
    <location>
        <begin position="1"/>
        <end position="22"/>
    </location>
</feature>
<dbReference type="Proteomes" id="UP000001312">
    <property type="component" value="Unassembled WGS sequence"/>
</dbReference>
<dbReference type="eggNOG" id="ENOG502TEHN">
    <property type="taxonomic scope" value="Eukaryota"/>
</dbReference>
<keyword evidence="3" id="KW-1185">Reference proteome</keyword>
<organism evidence="2 3">
    <name type="scientific">Sclerotinia sclerotiorum (strain ATCC 18683 / 1980 / Ss-1)</name>
    <name type="common">White mold</name>
    <name type="synonym">Whetzelinia sclerotiorum</name>
    <dbReference type="NCBI Taxonomy" id="665079"/>
    <lineage>
        <taxon>Eukaryota</taxon>
        <taxon>Fungi</taxon>
        <taxon>Dikarya</taxon>
        <taxon>Ascomycota</taxon>
        <taxon>Pezizomycotina</taxon>
        <taxon>Leotiomycetes</taxon>
        <taxon>Helotiales</taxon>
        <taxon>Sclerotiniaceae</taxon>
        <taxon>Sclerotinia</taxon>
    </lineage>
</organism>
<gene>
    <name evidence="2" type="ORF">SS1G_04357</name>
</gene>